<reference evidence="3" key="1">
    <citation type="journal article" date="2019" name="Curr. Biol.">
        <title>Genome Sequence of Striga asiatica Provides Insight into the Evolution of Plant Parasitism.</title>
        <authorList>
            <person name="Yoshida S."/>
            <person name="Kim S."/>
            <person name="Wafula E.K."/>
            <person name="Tanskanen J."/>
            <person name="Kim Y.M."/>
            <person name="Honaas L."/>
            <person name="Yang Z."/>
            <person name="Spallek T."/>
            <person name="Conn C.E."/>
            <person name="Ichihashi Y."/>
            <person name="Cheong K."/>
            <person name="Cui S."/>
            <person name="Der J.P."/>
            <person name="Gundlach H."/>
            <person name="Jiao Y."/>
            <person name="Hori C."/>
            <person name="Ishida J.K."/>
            <person name="Kasahara H."/>
            <person name="Kiba T."/>
            <person name="Kim M.S."/>
            <person name="Koo N."/>
            <person name="Laohavisit A."/>
            <person name="Lee Y.H."/>
            <person name="Lumba S."/>
            <person name="McCourt P."/>
            <person name="Mortimer J.C."/>
            <person name="Mutuku J.M."/>
            <person name="Nomura T."/>
            <person name="Sasaki-Sekimoto Y."/>
            <person name="Seto Y."/>
            <person name="Wang Y."/>
            <person name="Wakatake T."/>
            <person name="Sakakibara H."/>
            <person name="Demura T."/>
            <person name="Yamaguchi S."/>
            <person name="Yoneyama K."/>
            <person name="Manabe R.I."/>
            <person name="Nelson D.C."/>
            <person name="Schulman A.H."/>
            <person name="Timko M.P."/>
            <person name="dePamphilis C.W."/>
            <person name="Choi D."/>
            <person name="Shirasu K."/>
        </authorList>
    </citation>
    <scope>NUCLEOTIDE SEQUENCE [LARGE SCALE GENOMIC DNA]</scope>
    <source>
        <strain evidence="3">cv. UVA1</strain>
    </source>
</reference>
<feature type="transmembrane region" description="Helical" evidence="1">
    <location>
        <begin position="23"/>
        <end position="40"/>
    </location>
</feature>
<evidence type="ECO:0000313" key="2">
    <source>
        <dbReference type="EMBL" id="GER41783.1"/>
    </source>
</evidence>
<keyword evidence="1" id="KW-0472">Membrane</keyword>
<name>A0A5A7Q975_STRAF</name>
<keyword evidence="3" id="KW-1185">Reference proteome</keyword>
<keyword evidence="1" id="KW-0812">Transmembrane</keyword>
<evidence type="ECO:0000313" key="3">
    <source>
        <dbReference type="Proteomes" id="UP000325081"/>
    </source>
</evidence>
<organism evidence="2 3">
    <name type="scientific">Striga asiatica</name>
    <name type="common">Asiatic witchweed</name>
    <name type="synonym">Buchnera asiatica</name>
    <dbReference type="NCBI Taxonomy" id="4170"/>
    <lineage>
        <taxon>Eukaryota</taxon>
        <taxon>Viridiplantae</taxon>
        <taxon>Streptophyta</taxon>
        <taxon>Embryophyta</taxon>
        <taxon>Tracheophyta</taxon>
        <taxon>Spermatophyta</taxon>
        <taxon>Magnoliopsida</taxon>
        <taxon>eudicotyledons</taxon>
        <taxon>Gunneridae</taxon>
        <taxon>Pentapetalae</taxon>
        <taxon>asterids</taxon>
        <taxon>lamiids</taxon>
        <taxon>Lamiales</taxon>
        <taxon>Orobanchaceae</taxon>
        <taxon>Buchnereae</taxon>
        <taxon>Striga</taxon>
    </lineage>
</organism>
<keyword evidence="1" id="KW-1133">Transmembrane helix</keyword>
<sequence length="136" mass="14905">MVDDGSPKKFRFSWVDDEDGGDIAWLATLAYFLISNLLVLGGGRDLLGLGGEPADGERRVVPELTRVKRSGSIDMREERGLIENESHSDLAIVEVGVEEAIKASLQDHLKSPQSEFSVGARLRTSNLCKSMVPHQI</sequence>
<gene>
    <name evidence="2" type="ORF">STAS_18517</name>
</gene>
<proteinExistence type="predicted"/>
<protein>
    <submittedName>
        <fullName evidence="2">Endosomal targeting BRO1-like domain-containing protein</fullName>
    </submittedName>
</protein>
<dbReference type="Proteomes" id="UP000325081">
    <property type="component" value="Unassembled WGS sequence"/>
</dbReference>
<dbReference type="AlphaFoldDB" id="A0A5A7Q975"/>
<comment type="caution">
    <text evidence="2">The sequence shown here is derived from an EMBL/GenBank/DDBJ whole genome shotgun (WGS) entry which is preliminary data.</text>
</comment>
<dbReference type="EMBL" id="BKCP01006183">
    <property type="protein sequence ID" value="GER41783.1"/>
    <property type="molecule type" value="Genomic_DNA"/>
</dbReference>
<evidence type="ECO:0000256" key="1">
    <source>
        <dbReference type="SAM" id="Phobius"/>
    </source>
</evidence>
<accession>A0A5A7Q975</accession>